<dbReference type="GO" id="GO:0000052">
    <property type="term" value="P:citrulline metabolic process"/>
    <property type="evidence" value="ECO:0007669"/>
    <property type="project" value="TreeGrafter"/>
</dbReference>
<dbReference type="GO" id="GO:0016597">
    <property type="term" value="F:amino acid binding"/>
    <property type="evidence" value="ECO:0007669"/>
    <property type="project" value="TreeGrafter"/>
</dbReference>
<evidence type="ECO:0000256" key="2">
    <source>
        <dbReference type="ARBA" id="ARBA00022801"/>
    </source>
</evidence>
<sequence length="270" mass="29858">MSTLKYTHAIVARVPRSLNGKFEIKVDEARRQHESFVALLRDLGLDVIELPPDEDLPESVFIEDTAVIVNGIVLITKPGNIQRRKEVDTVRAIIKKELRPPQVLDIEDEDAKLDGSDVLFTGKELFVGISKWTNEKGARAVAECFPEYPCTAIKTADGCHLKSLVTLAGPELLCVGAGKRSQETLKKMKDLASFSYSTLTVPEDEAANVIYVNGTLIHLAEKEAPNSFKTICEKLDFPRRSVSMSELTKGGRGISSSVLLIRKTKHIRSI</sequence>
<dbReference type="SUPFAM" id="SSF55909">
    <property type="entry name" value="Pentein"/>
    <property type="match status" value="1"/>
</dbReference>
<proteinExistence type="inferred from homology"/>
<evidence type="ECO:0000313" key="3">
    <source>
        <dbReference type="EMBL" id="CAG6664071.1"/>
    </source>
</evidence>
<dbReference type="Gene3D" id="3.75.10.10">
    <property type="entry name" value="L-arginine/glycine Amidinotransferase, Chain A"/>
    <property type="match status" value="1"/>
</dbReference>
<dbReference type="EMBL" id="HBUF01378260">
    <property type="protein sequence ID" value="CAG6729241.1"/>
    <property type="molecule type" value="Transcribed_RNA"/>
</dbReference>
<name>A0A8D8S6Q4_9HEMI</name>
<evidence type="ECO:0000256" key="1">
    <source>
        <dbReference type="ARBA" id="ARBA00008532"/>
    </source>
</evidence>
<dbReference type="GO" id="GO:0045429">
    <property type="term" value="P:positive regulation of nitric oxide biosynthetic process"/>
    <property type="evidence" value="ECO:0007669"/>
    <property type="project" value="TreeGrafter"/>
</dbReference>
<dbReference type="InterPro" id="IPR033199">
    <property type="entry name" value="DDAH-like"/>
</dbReference>
<dbReference type="GO" id="GO:0016403">
    <property type="term" value="F:dimethylargininase activity"/>
    <property type="evidence" value="ECO:0007669"/>
    <property type="project" value="TreeGrafter"/>
</dbReference>
<dbReference type="EMBL" id="HBUF01206708">
    <property type="protein sequence ID" value="CAG6664071.1"/>
    <property type="molecule type" value="Transcribed_RNA"/>
</dbReference>
<dbReference type="PANTHER" id="PTHR12737:SF9">
    <property type="entry name" value="DIMETHYLARGININASE"/>
    <property type="match status" value="1"/>
</dbReference>
<dbReference type="EMBL" id="HBUF01027976">
    <property type="protein sequence ID" value="CAG6613549.1"/>
    <property type="molecule type" value="Transcribed_RNA"/>
</dbReference>
<organism evidence="3">
    <name type="scientific">Cacopsylla melanoneura</name>
    <dbReference type="NCBI Taxonomy" id="428564"/>
    <lineage>
        <taxon>Eukaryota</taxon>
        <taxon>Metazoa</taxon>
        <taxon>Ecdysozoa</taxon>
        <taxon>Arthropoda</taxon>
        <taxon>Hexapoda</taxon>
        <taxon>Insecta</taxon>
        <taxon>Pterygota</taxon>
        <taxon>Neoptera</taxon>
        <taxon>Paraneoptera</taxon>
        <taxon>Hemiptera</taxon>
        <taxon>Sternorrhyncha</taxon>
        <taxon>Psylloidea</taxon>
        <taxon>Psyllidae</taxon>
        <taxon>Psyllinae</taxon>
        <taxon>Cacopsylla</taxon>
    </lineage>
</organism>
<dbReference type="PANTHER" id="PTHR12737">
    <property type="entry name" value="DIMETHYLARGININE DIMETHYLAMINOHYDROLASE"/>
    <property type="match status" value="1"/>
</dbReference>
<dbReference type="EMBL" id="HBUF01206709">
    <property type="protein sequence ID" value="CAG6664072.1"/>
    <property type="molecule type" value="Transcribed_RNA"/>
</dbReference>
<comment type="similarity">
    <text evidence="1">Belongs to the DDAH family.</text>
</comment>
<dbReference type="GO" id="GO:0006525">
    <property type="term" value="P:arginine metabolic process"/>
    <property type="evidence" value="ECO:0007669"/>
    <property type="project" value="TreeGrafter"/>
</dbReference>
<dbReference type="Pfam" id="PF19420">
    <property type="entry name" value="DDAH_eukar"/>
    <property type="match status" value="1"/>
</dbReference>
<keyword evidence="2 3" id="KW-0378">Hydrolase</keyword>
<dbReference type="AlphaFoldDB" id="A0A8D8S6Q4"/>
<accession>A0A8D8S6Q4</accession>
<reference evidence="3" key="1">
    <citation type="submission" date="2021-05" db="EMBL/GenBank/DDBJ databases">
        <authorList>
            <person name="Alioto T."/>
            <person name="Alioto T."/>
            <person name="Gomez Garrido J."/>
        </authorList>
    </citation>
    <scope>NUCLEOTIDE SEQUENCE</scope>
</reference>
<dbReference type="FunFam" id="3.75.10.10:FF:000004">
    <property type="entry name" value="N(G),N(G)-dimethylarginine dimethylaminohydrolase 1"/>
    <property type="match status" value="1"/>
</dbReference>
<protein>
    <submittedName>
        <fullName evidence="3">N(G),N(G)-dimethylarginine dimethylaminohydrolase 1</fullName>
    </submittedName>
</protein>
<dbReference type="EMBL" id="HBUF01027975">
    <property type="protein sequence ID" value="CAG6613548.1"/>
    <property type="molecule type" value="Transcribed_RNA"/>
</dbReference>
<dbReference type="EMBL" id="HBUF01378261">
    <property type="protein sequence ID" value="CAG6729242.1"/>
    <property type="molecule type" value="Transcribed_RNA"/>
</dbReference>